<dbReference type="Proteomes" id="UP000286235">
    <property type="component" value="Unassembled WGS sequence"/>
</dbReference>
<accession>A0A420VFG6</accession>
<keyword evidence="3" id="KW-1185">Reference proteome</keyword>
<evidence type="ECO:0000256" key="1">
    <source>
        <dbReference type="SAM" id="MobiDB-lite"/>
    </source>
</evidence>
<gene>
    <name evidence="2" type="ORF">Cdeb_01094</name>
</gene>
<proteinExistence type="predicted"/>
<dbReference type="EMBL" id="AZRV01000023">
    <property type="protein sequence ID" value="RKO62357.1"/>
    <property type="molecule type" value="Genomic_DNA"/>
</dbReference>
<name>A0A420VFG6_9BACI</name>
<evidence type="ECO:0000313" key="2">
    <source>
        <dbReference type="EMBL" id="RKO62357.1"/>
    </source>
</evidence>
<organism evidence="2 3">
    <name type="scientific">Caldibacillus debilis GB1</name>
    <dbReference type="NCBI Taxonomy" id="1339248"/>
    <lineage>
        <taxon>Bacteria</taxon>
        <taxon>Bacillati</taxon>
        <taxon>Bacillota</taxon>
        <taxon>Bacilli</taxon>
        <taxon>Bacillales</taxon>
        <taxon>Bacillaceae</taxon>
        <taxon>Caldibacillus</taxon>
    </lineage>
</organism>
<evidence type="ECO:0000313" key="3">
    <source>
        <dbReference type="Proteomes" id="UP000286235"/>
    </source>
</evidence>
<feature type="region of interest" description="Disordered" evidence="1">
    <location>
        <begin position="64"/>
        <end position="84"/>
    </location>
</feature>
<dbReference type="AlphaFoldDB" id="A0A420VFG6"/>
<protein>
    <submittedName>
        <fullName evidence="2">Uncharacterized protein</fullName>
    </submittedName>
</protein>
<comment type="caution">
    <text evidence="2">The sequence shown here is derived from an EMBL/GenBank/DDBJ whole genome shotgun (WGS) entry which is preliminary data.</text>
</comment>
<sequence length="152" mass="17430">MLPTPEKHLLTEKRPYFRPPVRMFRGKKGCSAEKTSRIAFSRSDICGKKCLLAEKQVLLPPFVRTTHEKNDGGKGGGPGTDFRKKAVTRRLRRKKLPFKSSGSLDPVCAGETIFLKKIRAFPPVRERPEHGIGRRIPWFCRLFLSERKVPMR</sequence>
<reference evidence="2 3" key="1">
    <citation type="submission" date="2013-12" db="EMBL/GenBank/DDBJ databases">
        <title>Genome and proteome characterization of Caldibacillus debilis GB1 derived from a cellulolytic aero-tolerant co-culture.</title>
        <authorList>
            <person name="Wushke S.T."/>
            <person name="Zhang X."/>
            <person name="Fristensky B."/>
            <person name="Wilkins J.A."/>
            <person name="Levin D.B."/>
            <person name="Sparling R."/>
        </authorList>
    </citation>
    <scope>NUCLEOTIDE SEQUENCE [LARGE SCALE GENOMIC DNA]</scope>
    <source>
        <strain evidence="2 3">GB1</strain>
    </source>
</reference>